<reference evidence="6 7" key="1">
    <citation type="submission" date="2024-08" db="EMBL/GenBank/DDBJ databases">
        <title>Gnathostoma spinigerum genome.</title>
        <authorList>
            <person name="Gonzalez-Bertolin B."/>
            <person name="Monzon S."/>
            <person name="Zaballos A."/>
            <person name="Jimenez P."/>
            <person name="Dekumyoy P."/>
            <person name="Varona S."/>
            <person name="Cuesta I."/>
            <person name="Sumanam S."/>
            <person name="Adisakwattana P."/>
            <person name="Gasser R.B."/>
            <person name="Hernandez-Gonzalez A."/>
            <person name="Young N.D."/>
            <person name="Perteguer M.J."/>
        </authorList>
    </citation>
    <scope>NUCLEOTIDE SEQUENCE [LARGE SCALE GENOMIC DNA]</scope>
    <source>
        <strain evidence="6">AL3</strain>
        <tissue evidence="6">Liver</tissue>
    </source>
</reference>
<protein>
    <recommendedName>
        <fullName evidence="4">GATOR2 complex protein WDR24</fullName>
    </recommendedName>
</protein>
<dbReference type="InterPro" id="IPR001680">
    <property type="entry name" value="WD40_rpt"/>
</dbReference>
<dbReference type="GO" id="GO:0035859">
    <property type="term" value="C:Seh1-associated complex"/>
    <property type="evidence" value="ECO:0007669"/>
    <property type="project" value="UniProtKB-ARBA"/>
</dbReference>
<evidence type="ECO:0000256" key="3">
    <source>
        <dbReference type="ARBA" id="ARBA00022737"/>
    </source>
</evidence>
<dbReference type="InterPro" id="IPR036322">
    <property type="entry name" value="WD40_repeat_dom_sf"/>
</dbReference>
<dbReference type="Gene3D" id="2.130.10.10">
    <property type="entry name" value="YVTN repeat-like/Quinoprotein amine dehydrogenase"/>
    <property type="match status" value="1"/>
</dbReference>
<evidence type="ECO:0000259" key="5">
    <source>
        <dbReference type="Pfam" id="PF17120"/>
    </source>
</evidence>
<keyword evidence="2" id="KW-0853">WD repeat</keyword>
<evidence type="ECO:0000256" key="4">
    <source>
        <dbReference type="ARBA" id="ARBA00040269"/>
    </source>
</evidence>
<dbReference type="CDD" id="cd16693">
    <property type="entry name" value="mRING-H2-C3H3C2_WDR24"/>
    <property type="match status" value="1"/>
</dbReference>
<dbReference type="EMBL" id="JBGFUD010002175">
    <property type="protein sequence ID" value="MFH4977258.1"/>
    <property type="molecule type" value="Genomic_DNA"/>
</dbReference>
<dbReference type="AlphaFoldDB" id="A0ABD6EB34"/>
<dbReference type="PANTHER" id="PTHR46200:SF1">
    <property type="entry name" value="GATOR COMPLEX PROTEIN WDR24"/>
    <property type="match status" value="1"/>
</dbReference>
<feature type="domain" description="WDR59/RTC1-like RING zinc finger" evidence="5">
    <location>
        <begin position="666"/>
        <end position="714"/>
    </location>
</feature>
<evidence type="ECO:0000313" key="7">
    <source>
        <dbReference type="Proteomes" id="UP001608902"/>
    </source>
</evidence>
<dbReference type="SUPFAM" id="SSF50978">
    <property type="entry name" value="WD40 repeat-like"/>
    <property type="match status" value="1"/>
</dbReference>
<organism evidence="6 7">
    <name type="scientific">Gnathostoma spinigerum</name>
    <dbReference type="NCBI Taxonomy" id="75299"/>
    <lineage>
        <taxon>Eukaryota</taxon>
        <taxon>Metazoa</taxon>
        <taxon>Ecdysozoa</taxon>
        <taxon>Nematoda</taxon>
        <taxon>Chromadorea</taxon>
        <taxon>Rhabditida</taxon>
        <taxon>Spirurina</taxon>
        <taxon>Gnathostomatomorpha</taxon>
        <taxon>Gnathostomatoidea</taxon>
        <taxon>Gnathostomatidae</taxon>
        <taxon>Gnathostoma</taxon>
    </lineage>
</organism>
<dbReference type="PANTHER" id="PTHR46200">
    <property type="entry name" value="GATOR COMPLEX PROTEIN WDR24"/>
    <property type="match status" value="1"/>
</dbReference>
<proteinExistence type="inferred from homology"/>
<dbReference type="Pfam" id="PF17120">
    <property type="entry name" value="zf-RING_16"/>
    <property type="match status" value="1"/>
</dbReference>
<keyword evidence="7" id="KW-1185">Reference proteome</keyword>
<evidence type="ECO:0000256" key="1">
    <source>
        <dbReference type="ARBA" id="ARBA00008134"/>
    </source>
</evidence>
<dbReference type="InterPro" id="IPR037590">
    <property type="entry name" value="WDR24"/>
</dbReference>
<dbReference type="Proteomes" id="UP001608902">
    <property type="component" value="Unassembled WGS sequence"/>
</dbReference>
<name>A0ABD6EB34_9BILA</name>
<keyword evidence="3" id="KW-0677">Repeat</keyword>
<sequence>MFLWIEKFSREIYYSLPFHFPRLLSDSLIASTSTNGAVVLWNVEKGVLDHNYKAHTRSATKVCFHRVDKNILISGAKDANVFQYDLRILEPVRSFASGSFDPIRDMEFGIHQNHTDIFVVADDGGSIRFWDLRRCDKPLRQFVAHHGPASIALNPDFEERNLIATAGRDKFIRIWQWSEIPEGNTNTAIYSVETTASVSRVYWRPQYKYQVASCSVVNDFNIYIWDIRRPFIPFACFENHKDICSDMSWKFGRSDAFISAGKDGLIIYHHFENAHHPLNHANDVALDMSPSGEIVIALSSQLKLKNDALAYNDRKMRGEIVGPKRRQYDPFQSWIDSRLIRCIPDSLENTLSPKYFIYFANNYKLYGDDLSSLCDHNSRVAENIGRIRIAYTWRMVGLLCSLSSFIERHTPNRVTSTSRMPISENDQMQSRFPSNRSPPVDGNGELEDVFGDIMPGKIPTSLAATADFYFGDDELNTSGLTPDCFTMESKEKFEGDLMSLKLEAFAPRPRDDVRSLEDSDSVITEECSSISDEQTEELSECELTVRVDLLRPPKWDPLPSILSMLMQHSENGDVQMCVSILLVLGEETSEIVDHSLQKLWFLDYLEMLDRYELWTTAANVIRLCWIPGISALSNESTFVRLVCLSCRAVSVTSSQFCKKCLRKFNFTCIICQLPVRDIWGGCQICRHGGHPSHLSEWFKHCNQCPSGCGHQCTYAR</sequence>
<comment type="caution">
    <text evidence="6">The sequence shown here is derived from an EMBL/GenBank/DDBJ whole genome shotgun (WGS) entry which is preliminary data.</text>
</comment>
<evidence type="ECO:0000256" key="2">
    <source>
        <dbReference type="ARBA" id="ARBA00022574"/>
    </source>
</evidence>
<evidence type="ECO:0000313" key="6">
    <source>
        <dbReference type="EMBL" id="MFH4977258.1"/>
    </source>
</evidence>
<dbReference type="Pfam" id="PF00400">
    <property type="entry name" value="WD40"/>
    <property type="match status" value="1"/>
</dbReference>
<gene>
    <name evidence="6" type="ORF">AB6A40_003967</name>
</gene>
<comment type="similarity">
    <text evidence="1">Belongs to the WD repeat WDR24 family.</text>
</comment>
<dbReference type="InterPro" id="IPR049566">
    <property type="entry name" value="WDR59_RTC1-like_RING_Znf"/>
</dbReference>
<accession>A0ABD6EB34</accession>
<dbReference type="InterPro" id="IPR015943">
    <property type="entry name" value="WD40/YVTN_repeat-like_dom_sf"/>
</dbReference>
<dbReference type="SMART" id="SM00320">
    <property type="entry name" value="WD40"/>
    <property type="match status" value="5"/>
</dbReference>